<accession>A0A0R1XF20</accession>
<feature type="region of interest" description="Disordered" evidence="1">
    <location>
        <begin position="124"/>
        <end position="154"/>
    </location>
</feature>
<gene>
    <name evidence="2" type="ORF">FD32_GL001662</name>
</gene>
<sequence length="154" mass="16280">MNEEISYLLSMVVLGLGLAGCGNNHHGESAASSSVKTSQVSHHHRRAQRQASDQSASSERQSSSASASSEQHVINTADDAASLVAHAMAADDSLYHAVPVSGGFEVTRSDMDQKAFVHYDGSVTWDEGTTQPYSEVSAPENNDRVNSTFAPSGN</sequence>
<protein>
    <submittedName>
        <fullName evidence="2">Uncharacterized protein</fullName>
    </submittedName>
</protein>
<reference evidence="2 3" key="1">
    <citation type="journal article" date="2015" name="Genome Announc.">
        <title>Expanding the biotechnology potential of lactobacilli through comparative genomics of 213 strains and associated genera.</title>
        <authorList>
            <person name="Sun Z."/>
            <person name="Harris H.M."/>
            <person name="McCann A."/>
            <person name="Guo C."/>
            <person name="Argimon S."/>
            <person name="Zhang W."/>
            <person name="Yang X."/>
            <person name="Jeffery I.B."/>
            <person name="Cooney J.C."/>
            <person name="Kagawa T.F."/>
            <person name="Liu W."/>
            <person name="Song Y."/>
            <person name="Salvetti E."/>
            <person name="Wrobel A."/>
            <person name="Rasinkangas P."/>
            <person name="Parkhill J."/>
            <person name="Rea M.C."/>
            <person name="O'Sullivan O."/>
            <person name="Ritari J."/>
            <person name="Douillard F.P."/>
            <person name="Paul Ross R."/>
            <person name="Yang R."/>
            <person name="Briner A.E."/>
            <person name="Felis G.E."/>
            <person name="de Vos W.M."/>
            <person name="Barrangou R."/>
            <person name="Klaenhammer T.R."/>
            <person name="Caufield P.W."/>
            <person name="Cui Y."/>
            <person name="Zhang H."/>
            <person name="O'Toole P.W."/>
        </authorList>
    </citation>
    <scope>NUCLEOTIDE SEQUENCE [LARGE SCALE GENOMIC DNA]</scope>
    <source>
        <strain evidence="2 3">DSM 6035</strain>
    </source>
</reference>
<dbReference type="OrthoDB" id="2149782at2"/>
<evidence type="ECO:0000313" key="3">
    <source>
        <dbReference type="Proteomes" id="UP000051412"/>
    </source>
</evidence>
<feature type="region of interest" description="Disordered" evidence="1">
    <location>
        <begin position="26"/>
        <end position="74"/>
    </location>
</feature>
<dbReference type="AlphaFoldDB" id="A0A0R1XF20"/>
<dbReference type="Proteomes" id="UP000051412">
    <property type="component" value="Unassembled WGS sequence"/>
</dbReference>
<comment type="caution">
    <text evidence="2">The sequence shown here is derived from an EMBL/GenBank/DDBJ whole genome shotgun (WGS) entry which is preliminary data.</text>
</comment>
<dbReference type="EMBL" id="AZGM01000038">
    <property type="protein sequence ID" value="KRM28735.1"/>
    <property type="molecule type" value="Genomic_DNA"/>
</dbReference>
<dbReference type="PATRIC" id="fig|1423782.4.peg.1728"/>
<evidence type="ECO:0000313" key="2">
    <source>
        <dbReference type="EMBL" id="KRM28735.1"/>
    </source>
</evidence>
<keyword evidence="3" id="KW-1185">Reference proteome</keyword>
<feature type="compositionally biased region" description="Low complexity" evidence="1">
    <location>
        <begin position="49"/>
        <end position="73"/>
    </location>
</feature>
<proteinExistence type="predicted"/>
<dbReference type="RefSeq" id="WP_152666517.1">
    <property type="nucleotide sequence ID" value="NZ_AZGM01000038.1"/>
</dbReference>
<organism evidence="2 3">
    <name type="scientific">Limosilactobacillus panis DSM 6035</name>
    <dbReference type="NCBI Taxonomy" id="1423782"/>
    <lineage>
        <taxon>Bacteria</taxon>
        <taxon>Bacillati</taxon>
        <taxon>Bacillota</taxon>
        <taxon>Bacilli</taxon>
        <taxon>Lactobacillales</taxon>
        <taxon>Lactobacillaceae</taxon>
        <taxon>Limosilactobacillus</taxon>
    </lineage>
</organism>
<evidence type="ECO:0000256" key="1">
    <source>
        <dbReference type="SAM" id="MobiDB-lite"/>
    </source>
</evidence>
<feature type="compositionally biased region" description="Polar residues" evidence="1">
    <location>
        <begin position="144"/>
        <end position="154"/>
    </location>
</feature>
<name>A0A0R1XF20_9LACO</name>